<dbReference type="GeneID" id="19398909"/>
<feature type="region of interest" description="Disordered" evidence="1">
    <location>
        <begin position="249"/>
        <end position="270"/>
    </location>
</feature>
<dbReference type="Proteomes" id="UP000016935">
    <property type="component" value="Unassembled WGS sequence"/>
</dbReference>
<feature type="region of interest" description="Disordered" evidence="1">
    <location>
        <begin position="29"/>
        <end position="50"/>
    </location>
</feature>
<sequence>MSSLVVLPAPLPSTAITLGQLITDPISNTSASLKPSKAPSSKHTTQSKHQDTIAYDEDGRFTSTRFLSNLSREAPETTSNILNLNAEQMTHSALDRPTTFFNQLRRDRTTRSFLRKMTQHQTPVYFVTGLQTVRKPIFERDSAGQDSTETAPDSPHLRLPVRRVDSASNMALQDGSEHDEYILAVELLKIKCRVGASNEPHTISDIEYSWSYHGLQDESEKEEQLSIGLGKPLEAKELKALAGMPLNEDAAGERWAESSEYSDEDGIGGF</sequence>
<dbReference type="eggNOG" id="ENOG502TD8F">
    <property type="taxonomic scope" value="Eukaryota"/>
</dbReference>
<evidence type="ECO:0000313" key="3">
    <source>
        <dbReference type="Proteomes" id="UP000016935"/>
    </source>
</evidence>
<dbReference type="OrthoDB" id="3694634at2759"/>
<reference evidence="2 3" key="1">
    <citation type="journal article" date="2012" name="PLoS Pathog.">
        <title>Diverse lifestyles and strategies of plant pathogenesis encoded in the genomes of eighteen Dothideomycetes fungi.</title>
        <authorList>
            <person name="Ohm R.A."/>
            <person name="Feau N."/>
            <person name="Henrissat B."/>
            <person name="Schoch C.L."/>
            <person name="Horwitz B.A."/>
            <person name="Barry K.W."/>
            <person name="Condon B.J."/>
            <person name="Copeland A.C."/>
            <person name="Dhillon B."/>
            <person name="Glaser F."/>
            <person name="Hesse C.N."/>
            <person name="Kosti I."/>
            <person name="LaButti K."/>
            <person name="Lindquist E.A."/>
            <person name="Lucas S."/>
            <person name="Salamov A.A."/>
            <person name="Bradshaw R.E."/>
            <person name="Ciuffetti L."/>
            <person name="Hamelin R.C."/>
            <person name="Kema G.H.J."/>
            <person name="Lawrence C."/>
            <person name="Scott J.A."/>
            <person name="Spatafora J.W."/>
            <person name="Turgeon B.G."/>
            <person name="de Wit P.J.G.M."/>
            <person name="Zhong S."/>
            <person name="Goodwin S.B."/>
            <person name="Grigoriev I.V."/>
        </authorList>
    </citation>
    <scope>NUCLEOTIDE SEQUENCE [LARGE SCALE GENOMIC DNA]</scope>
    <source>
        <strain evidence="3">28A</strain>
    </source>
</reference>
<organism evidence="2 3">
    <name type="scientific">Exserohilum turcicum (strain 28A)</name>
    <name type="common">Northern leaf blight fungus</name>
    <name type="synonym">Setosphaeria turcica</name>
    <dbReference type="NCBI Taxonomy" id="671987"/>
    <lineage>
        <taxon>Eukaryota</taxon>
        <taxon>Fungi</taxon>
        <taxon>Dikarya</taxon>
        <taxon>Ascomycota</taxon>
        <taxon>Pezizomycotina</taxon>
        <taxon>Dothideomycetes</taxon>
        <taxon>Pleosporomycetidae</taxon>
        <taxon>Pleosporales</taxon>
        <taxon>Pleosporineae</taxon>
        <taxon>Pleosporaceae</taxon>
        <taxon>Exserohilum</taxon>
    </lineage>
</organism>
<keyword evidence="3" id="KW-1185">Reference proteome</keyword>
<gene>
    <name evidence="2" type="ORF">SETTUDRAFT_163835</name>
</gene>
<name>R0IIZ6_EXST2</name>
<dbReference type="HOGENOM" id="CLU_090084_0_0_1"/>
<dbReference type="RefSeq" id="XP_008027585.1">
    <property type="nucleotide sequence ID" value="XM_008029394.1"/>
</dbReference>
<feature type="compositionally biased region" description="Acidic residues" evidence="1">
    <location>
        <begin position="260"/>
        <end position="270"/>
    </location>
</feature>
<dbReference type="EMBL" id="KB908703">
    <property type="protein sequence ID" value="EOA85110.1"/>
    <property type="molecule type" value="Genomic_DNA"/>
</dbReference>
<reference evidence="2 3" key="2">
    <citation type="journal article" date="2013" name="PLoS Genet.">
        <title>Comparative genome structure, secondary metabolite, and effector coding capacity across Cochliobolus pathogens.</title>
        <authorList>
            <person name="Condon B.J."/>
            <person name="Leng Y."/>
            <person name="Wu D."/>
            <person name="Bushley K.E."/>
            <person name="Ohm R.A."/>
            <person name="Otillar R."/>
            <person name="Martin J."/>
            <person name="Schackwitz W."/>
            <person name="Grimwood J."/>
            <person name="MohdZainudin N."/>
            <person name="Xue C."/>
            <person name="Wang R."/>
            <person name="Manning V.A."/>
            <person name="Dhillon B."/>
            <person name="Tu Z.J."/>
            <person name="Steffenson B.J."/>
            <person name="Salamov A."/>
            <person name="Sun H."/>
            <person name="Lowry S."/>
            <person name="LaButti K."/>
            <person name="Han J."/>
            <person name="Copeland A."/>
            <person name="Lindquist E."/>
            <person name="Barry K."/>
            <person name="Schmutz J."/>
            <person name="Baker S.E."/>
            <person name="Ciuffetti L.M."/>
            <person name="Grigoriev I.V."/>
            <person name="Zhong S."/>
            <person name="Turgeon B.G."/>
        </authorList>
    </citation>
    <scope>NUCLEOTIDE SEQUENCE [LARGE SCALE GENOMIC DNA]</scope>
    <source>
        <strain evidence="3">28A</strain>
    </source>
</reference>
<feature type="compositionally biased region" description="Low complexity" evidence="1">
    <location>
        <begin position="30"/>
        <end position="42"/>
    </location>
</feature>
<accession>R0IIZ6</accession>
<dbReference type="AlphaFoldDB" id="R0IIZ6"/>
<proteinExistence type="predicted"/>
<evidence type="ECO:0000256" key="1">
    <source>
        <dbReference type="SAM" id="MobiDB-lite"/>
    </source>
</evidence>
<protein>
    <submittedName>
        <fullName evidence="2">Uncharacterized protein</fullName>
    </submittedName>
</protein>
<evidence type="ECO:0000313" key="2">
    <source>
        <dbReference type="EMBL" id="EOA85110.1"/>
    </source>
</evidence>